<comment type="caution">
    <text evidence="10">The sequence shown here is derived from an EMBL/GenBank/DDBJ whole genome shotgun (WGS) entry which is preliminary data.</text>
</comment>
<name>A0A2A4K627_HELVI</name>
<feature type="domain" description="Exocyst complex component Sec10-like alpha-helical bundle" evidence="8">
    <location>
        <begin position="138"/>
        <end position="419"/>
    </location>
</feature>
<accession>A0A2A4K627</accession>
<evidence type="ECO:0000256" key="6">
    <source>
        <dbReference type="ARBA" id="ARBA00031471"/>
    </source>
</evidence>
<dbReference type="AlphaFoldDB" id="A0A2A4K627"/>
<dbReference type="InterPro" id="IPR048625">
    <property type="entry name" value="Sec10_N"/>
</dbReference>
<keyword evidence="3" id="KW-0813">Transport</keyword>
<feature type="domain" description="Exocyst complex component Sec10 N-terminal" evidence="9">
    <location>
        <begin position="20"/>
        <end position="132"/>
    </location>
</feature>
<evidence type="ECO:0000256" key="4">
    <source>
        <dbReference type="ARBA" id="ARBA00022483"/>
    </source>
</evidence>
<evidence type="ECO:0000259" key="9">
    <source>
        <dbReference type="Pfam" id="PF20667"/>
    </source>
</evidence>
<dbReference type="GO" id="GO:0006893">
    <property type="term" value="P:Golgi to plasma membrane transport"/>
    <property type="evidence" value="ECO:0007669"/>
    <property type="project" value="TreeGrafter"/>
</dbReference>
<evidence type="ECO:0000256" key="7">
    <source>
        <dbReference type="SAM" id="Coils"/>
    </source>
</evidence>
<organism evidence="10">
    <name type="scientific">Heliothis virescens</name>
    <name type="common">Tobacco budworm moth</name>
    <dbReference type="NCBI Taxonomy" id="7102"/>
    <lineage>
        <taxon>Eukaryota</taxon>
        <taxon>Metazoa</taxon>
        <taxon>Ecdysozoa</taxon>
        <taxon>Arthropoda</taxon>
        <taxon>Hexapoda</taxon>
        <taxon>Insecta</taxon>
        <taxon>Pterygota</taxon>
        <taxon>Neoptera</taxon>
        <taxon>Endopterygota</taxon>
        <taxon>Lepidoptera</taxon>
        <taxon>Glossata</taxon>
        <taxon>Ditrysia</taxon>
        <taxon>Noctuoidea</taxon>
        <taxon>Noctuidae</taxon>
        <taxon>Heliothinae</taxon>
        <taxon>Heliothis</taxon>
    </lineage>
</organism>
<feature type="domain" description="Exocyst complex component Sec10-like alpha-helical bundle" evidence="8">
    <location>
        <begin position="567"/>
        <end position="843"/>
    </location>
</feature>
<dbReference type="Pfam" id="PF20667">
    <property type="entry name" value="Sec10_N"/>
    <property type="match status" value="1"/>
</dbReference>
<dbReference type="PANTHER" id="PTHR12100">
    <property type="entry name" value="SEC10"/>
    <property type="match status" value="1"/>
</dbReference>
<dbReference type="GO" id="GO:0006887">
    <property type="term" value="P:exocytosis"/>
    <property type="evidence" value="ECO:0007669"/>
    <property type="project" value="UniProtKB-KW"/>
</dbReference>
<gene>
    <name evidence="10" type="ORF">B5V51_14620</name>
</gene>
<evidence type="ECO:0000256" key="3">
    <source>
        <dbReference type="ARBA" id="ARBA00022448"/>
    </source>
</evidence>
<dbReference type="InterPro" id="IPR009976">
    <property type="entry name" value="Sec10-like"/>
</dbReference>
<feature type="coiled-coil region" evidence="7">
    <location>
        <begin position="29"/>
        <end position="56"/>
    </location>
</feature>
<dbReference type="InterPro" id="IPR048627">
    <property type="entry name" value="Sec10_HB"/>
</dbReference>
<reference evidence="10" key="1">
    <citation type="submission" date="2017-09" db="EMBL/GenBank/DDBJ databases">
        <title>Contemporary evolution of a Lepidopteran species, Heliothis virescens, in response to modern agricultural practices.</title>
        <authorList>
            <person name="Fritz M.L."/>
            <person name="Deyonke A.M."/>
            <person name="Papanicolaou A."/>
            <person name="Micinski S."/>
            <person name="Westbrook J."/>
            <person name="Gould F."/>
        </authorList>
    </citation>
    <scope>NUCLEOTIDE SEQUENCE [LARGE SCALE GENOMIC DNA]</scope>
    <source>
        <strain evidence="10">HvINT-</strain>
        <tissue evidence="10">Whole body</tissue>
    </source>
</reference>
<proteinExistence type="inferred from homology"/>
<comment type="similarity">
    <text evidence="1">Belongs to the SEC10 family.</text>
</comment>
<evidence type="ECO:0000259" key="8">
    <source>
        <dbReference type="Pfam" id="PF07393"/>
    </source>
</evidence>
<evidence type="ECO:0000256" key="1">
    <source>
        <dbReference type="ARBA" id="ARBA00006572"/>
    </source>
</evidence>
<keyword evidence="4" id="KW-0268">Exocytosis</keyword>
<dbReference type="PANTHER" id="PTHR12100:SF0">
    <property type="entry name" value="EXOCYST COMPLEX COMPONENT 5"/>
    <property type="match status" value="1"/>
</dbReference>
<evidence type="ECO:0000256" key="2">
    <source>
        <dbReference type="ARBA" id="ARBA00017524"/>
    </source>
</evidence>
<dbReference type="STRING" id="7102.A0A2A4K627"/>
<feature type="domain" description="Exocyst complex component Sec10-like alpha-helical bundle" evidence="8">
    <location>
        <begin position="454"/>
        <end position="546"/>
    </location>
</feature>
<keyword evidence="5 7" id="KW-0175">Coiled coil</keyword>
<evidence type="ECO:0000256" key="5">
    <source>
        <dbReference type="ARBA" id="ARBA00023054"/>
    </source>
</evidence>
<protein>
    <recommendedName>
        <fullName evidence="2">Exocyst complex component 5</fullName>
    </recommendedName>
    <alternativeName>
        <fullName evidence="6">Exocyst complex component Sec10</fullName>
    </alternativeName>
</protein>
<evidence type="ECO:0000313" key="10">
    <source>
        <dbReference type="EMBL" id="PCG79687.1"/>
    </source>
</evidence>
<dbReference type="EMBL" id="NWSH01000091">
    <property type="protein sequence ID" value="PCG79687.1"/>
    <property type="molecule type" value="Genomic_DNA"/>
</dbReference>
<dbReference type="Pfam" id="PF07393">
    <property type="entry name" value="Sec10_HB"/>
    <property type="match status" value="3"/>
</dbReference>
<sequence>MVRRSMQESRLKDDQFDPEMIHDIFTQAIQDLKVLQERQERKCARLEQSVQEEEKLYGAKLAEIMDQHTHCVGVFRALDERMSRCGGRALDVGEKLGAARAPRARAAAARDLLSHLSHFLSPGPVLIDLFNDPSKLNEAADVIQKLHTIAQELPPDKFEVAKKKIEAKYDEIERNLIEEFVKAQNQGNMAKMKEIANIMTNFKGYSQCVDAFIETSQMNALLGKDIFAAVLPLCKKNYTIISNVFPNPDQVMSKFVLNIFHLKLQKYIQTKLADKNDVEKYLKNLYEMYTSTQRVCDELVSAGLVSAEGNSTTGDLRRDALVNGAMAGANDGYAAMETRRLKAVMSNALNSYYTEKQHVKKQIQGGGFQELRRDLQAVIGTRANINIAQIENYGGETFLSEQLVQRMINDAKTSFTRCKTALNTVSYVLAIANRTIIQEKELCKEEFHIFGTFQLCTANELSGTTVSLLEVVIQHLLVEHVDYALDLGLQSIPIAESKSPPQIYFFDIVKQANKIVRMFEEHFQESVVTCMNQALNTVSYVLAIANRTIIQEKELCKEEFHIFGTFQLCTANELSGTTVSLLEVVIQHLLVEHVDYALDLGLQSIPIAESKSPPQIYFFDIVKQANKIVRMFEEHFQESVVTCMNSTSKQNECMQRKTAIMEQLENKLDAGLERAIAAIVSWVKLHLQTEQKKTDFKPEGDIDTLASSACLAVVSYLNNVMDKIHGGLEGDNLHAVTLELAVRLHRVIYEHLHNYQFNSAGAMIAICDVKEYRSAVCGRGARAAPAPAHALFDALHALCNLLLVKPENLHQVCEGETLAELDHSILHNFIQLRADYKSHKLSSFLKGLS</sequence>
<dbReference type="GO" id="GO:0000145">
    <property type="term" value="C:exocyst"/>
    <property type="evidence" value="ECO:0007669"/>
    <property type="project" value="TreeGrafter"/>
</dbReference>